<evidence type="ECO:0000256" key="1">
    <source>
        <dbReference type="SAM" id="SignalP"/>
    </source>
</evidence>
<sequence length="528" mass="57911">MIAAYNIVLASAFLLPAAPPTGTKATVTFVVPSSDKASPFGATSPEPSPTWRAVAEQMVARLPGFDSRISSSVVLEDHLKDRAMDTKADIIVALGVSAGAAAALQARSPSSALLAYDSAPEVQQLQKVGAFEVAEPSVEAVVGWSDVARGKRLHEQAQQLLSRHSSEDMLYAIFFILHAFVIEMPLVRHTVNPTWEKGALQNAAEFASMCTKCGDKIAAALTDPATKATIDLLNACDMRDQVGSYRVIVSYETPQLEEFSLCILQQNNCFGCKADIIDTPRVPLMKRWRGAPVNTAAARQVFIGHLECSEAHPEASLRLPWSWKIVCGANPAYDAFPAQHQIFYPSEQSSSALWYDPVFKVNTLDGRQVWCKRHYRCMPRPVEEDLRTDDGTSAGAWTLTTLDNGVLSREHWTTVDAADDLTWAVFHYSGAASVVGQSYLGALLCSADGQWPERARSGPELERIRAAFRTCGIEFFEMYGHGPPETARSFMWTEAHAQWEKDNPPPLDPIGDQTVQQWRAAEKAKLVA</sequence>
<dbReference type="EMBL" id="JWZX01002957">
    <property type="protein sequence ID" value="KOO25565.1"/>
    <property type="molecule type" value="Genomic_DNA"/>
</dbReference>
<keyword evidence="1" id="KW-0732">Signal</keyword>
<keyword evidence="4" id="KW-1185">Reference proteome</keyword>
<feature type="chain" id="PRO_5005601838" evidence="1">
    <location>
        <begin position="26"/>
        <end position="528"/>
    </location>
</feature>
<evidence type="ECO:0000313" key="4">
    <source>
        <dbReference type="Proteomes" id="UP000037460"/>
    </source>
</evidence>
<evidence type="ECO:0000259" key="2">
    <source>
        <dbReference type="Pfam" id="PF07137"/>
    </source>
</evidence>
<accession>A0A0M0JGI8</accession>
<dbReference type="InterPro" id="IPR010788">
    <property type="entry name" value="VDE_dom"/>
</dbReference>
<dbReference type="Proteomes" id="UP000037460">
    <property type="component" value="Unassembled WGS sequence"/>
</dbReference>
<dbReference type="OrthoDB" id="420426at2759"/>
<evidence type="ECO:0000313" key="3">
    <source>
        <dbReference type="EMBL" id="KOO25565.1"/>
    </source>
</evidence>
<dbReference type="Gene3D" id="2.40.128.20">
    <property type="match status" value="1"/>
</dbReference>
<dbReference type="InterPro" id="IPR044682">
    <property type="entry name" value="VDE"/>
</dbReference>
<dbReference type="GO" id="GO:0046422">
    <property type="term" value="F:violaxanthin de-epoxidase activity"/>
    <property type="evidence" value="ECO:0007669"/>
    <property type="project" value="InterPro"/>
</dbReference>
<gene>
    <name evidence="3" type="ORF">Ctob_012539</name>
</gene>
<organism evidence="3 4">
    <name type="scientific">Chrysochromulina tobinii</name>
    <dbReference type="NCBI Taxonomy" id="1460289"/>
    <lineage>
        <taxon>Eukaryota</taxon>
        <taxon>Haptista</taxon>
        <taxon>Haptophyta</taxon>
        <taxon>Prymnesiophyceae</taxon>
        <taxon>Prymnesiales</taxon>
        <taxon>Chrysochromulinaceae</taxon>
        <taxon>Chrysochromulina</taxon>
    </lineage>
</organism>
<protein>
    <submittedName>
        <fullName evidence="3">Violaxanthin de-epoxidase-like 2</fullName>
    </submittedName>
</protein>
<reference evidence="4" key="1">
    <citation type="journal article" date="2015" name="PLoS Genet.">
        <title>Genome Sequence and Transcriptome Analyses of Chrysochromulina tobin: Metabolic Tools for Enhanced Algal Fitness in the Prominent Order Prymnesiales (Haptophyceae).</title>
        <authorList>
            <person name="Hovde B.T."/>
            <person name="Deodato C.R."/>
            <person name="Hunsperger H.M."/>
            <person name="Ryken S.A."/>
            <person name="Yost W."/>
            <person name="Jha R.K."/>
            <person name="Patterson J."/>
            <person name="Monnat R.J. Jr."/>
            <person name="Barlow S.B."/>
            <person name="Starkenburg S.R."/>
            <person name="Cattolico R.A."/>
        </authorList>
    </citation>
    <scope>NUCLEOTIDE SEQUENCE</scope>
    <source>
        <strain evidence="4">CCMP291</strain>
    </source>
</reference>
<feature type="signal peptide" evidence="1">
    <location>
        <begin position="1"/>
        <end position="25"/>
    </location>
</feature>
<name>A0A0M0JGI8_9EUKA</name>
<dbReference type="PANTHER" id="PTHR33970">
    <property type="entry name" value="VIOLAXANTHIN DE-EPOXIDASE, CHLOROPLASTIC-RELATED"/>
    <property type="match status" value="1"/>
</dbReference>
<dbReference type="PANTHER" id="PTHR33970:SF2">
    <property type="entry name" value="OS01G0716400 PROTEIN"/>
    <property type="match status" value="1"/>
</dbReference>
<comment type="caution">
    <text evidence="3">The sequence shown here is derived from an EMBL/GenBank/DDBJ whole genome shotgun (WGS) entry which is preliminary data.</text>
</comment>
<proteinExistence type="predicted"/>
<dbReference type="Pfam" id="PF07137">
    <property type="entry name" value="VDE"/>
    <property type="match status" value="1"/>
</dbReference>
<feature type="domain" description="VDE lipocalin" evidence="2">
    <location>
        <begin position="208"/>
        <end position="475"/>
    </location>
</feature>
<dbReference type="InterPro" id="IPR012674">
    <property type="entry name" value="Calycin"/>
</dbReference>
<dbReference type="GO" id="GO:0010028">
    <property type="term" value="P:xanthophyll cycle"/>
    <property type="evidence" value="ECO:0007669"/>
    <property type="project" value="InterPro"/>
</dbReference>
<dbReference type="AlphaFoldDB" id="A0A0M0JGI8"/>